<reference evidence="3 4" key="1">
    <citation type="submission" date="2020-02" db="EMBL/GenBank/DDBJ databases">
        <title>Bird 10,000 Genomes (B10K) Project - Family phase.</title>
        <authorList>
            <person name="Zhang G."/>
        </authorList>
    </citation>
    <scope>NUCLEOTIDE SEQUENCE [LARGE SCALE GENOMIC DNA]</scope>
    <source>
        <strain evidence="3">B10K-DU-013-51</strain>
        <tissue evidence="3">Mixed tissue sample</tissue>
    </source>
</reference>
<dbReference type="InterPro" id="IPR016181">
    <property type="entry name" value="Acyl_CoA_acyltransferase"/>
</dbReference>
<dbReference type="OrthoDB" id="61870at2759"/>
<feature type="non-terminal residue" evidence="3">
    <location>
        <position position="1"/>
    </location>
</feature>
<gene>
    <name evidence="3" type="primary">Glyatl3_1</name>
    <name evidence="3" type="ORF">CEYCYA_R05384</name>
</gene>
<organism evidence="3 4">
    <name type="scientific">Ceyx cyanopectus</name>
    <name type="common">Indigo-banded kingfisher</name>
    <dbReference type="NCBI Taxonomy" id="390723"/>
    <lineage>
        <taxon>Eukaryota</taxon>
        <taxon>Metazoa</taxon>
        <taxon>Chordata</taxon>
        <taxon>Craniata</taxon>
        <taxon>Vertebrata</taxon>
        <taxon>Euteleostomi</taxon>
        <taxon>Archelosauria</taxon>
        <taxon>Archosauria</taxon>
        <taxon>Dinosauria</taxon>
        <taxon>Saurischia</taxon>
        <taxon>Theropoda</taxon>
        <taxon>Coelurosauria</taxon>
        <taxon>Aves</taxon>
        <taxon>Neognathae</taxon>
        <taxon>Neoaves</taxon>
        <taxon>Telluraves</taxon>
        <taxon>Coraciimorphae</taxon>
        <taxon>Coraciiformes</taxon>
        <taxon>Alcedinidae</taxon>
        <taxon>Ceyx</taxon>
    </lineage>
</organism>
<evidence type="ECO:0000313" key="3">
    <source>
        <dbReference type="EMBL" id="NXY86605.1"/>
    </source>
</evidence>
<dbReference type="SUPFAM" id="SSF55729">
    <property type="entry name" value="Acyl-CoA N-acyltransferases (Nat)"/>
    <property type="match status" value="1"/>
</dbReference>
<dbReference type="InterPro" id="IPR015938">
    <property type="entry name" value="Glycine_N-acyltransferase_N"/>
</dbReference>
<feature type="domain" description="Glycine N-acyltransferase N-terminal" evidence="2">
    <location>
        <begin position="5"/>
        <end position="42"/>
    </location>
</feature>
<comment type="similarity">
    <text evidence="1">Belongs to the glycine N-acyltransferase family.</text>
</comment>
<proteinExistence type="inferred from homology"/>
<name>A0A7L4NC04_9AVES</name>
<dbReference type="GO" id="GO:0005739">
    <property type="term" value="C:mitochondrion"/>
    <property type="evidence" value="ECO:0007669"/>
    <property type="project" value="InterPro"/>
</dbReference>
<accession>A0A7L4NC04</accession>
<comment type="caution">
    <text evidence="3">The sequence shown here is derived from an EMBL/GenBank/DDBJ whole genome shotgun (WGS) entry which is preliminary data.</text>
</comment>
<keyword evidence="4" id="KW-1185">Reference proteome</keyword>
<dbReference type="AlphaFoldDB" id="A0A7L4NC04"/>
<feature type="non-terminal residue" evidence="3">
    <location>
        <position position="156"/>
    </location>
</feature>
<feature type="domain" description="Glycine N-acyltransferase N-terminal" evidence="2">
    <location>
        <begin position="59"/>
        <end position="98"/>
    </location>
</feature>
<evidence type="ECO:0000259" key="2">
    <source>
        <dbReference type="Pfam" id="PF06021"/>
    </source>
</evidence>
<dbReference type="GO" id="GO:0047961">
    <property type="term" value="F:glycine N-acyltransferase activity"/>
    <property type="evidence" value="ECO:0007669"/>
    <property type="project" value="InterPro"/>
</dbReference>
<dbReference type="EMBL" id="VYZU01048437">
    <property type="protein sequence ID" value="NXY86605.1"/>
    <property type="molecule type" value="Genomic_DNA"/>
</dbReference>
<dbReference type="PANTHER" id="PTHR15298">
    <property type="entry name" value="L-COA N-ACYLTRANSFERASE-RELATED"/>
    <property type="match status" value="1"/>
</dbReference>
<evidence type="ECO:0000256" key="1">
    <source>
        <dbReference type="RuleBase" id="RU368002"/>
    </source>
</evidence>
<dbReference type="Pfam" id="PF06021">
    <property type="entry name" value="Gly_acyl_tr_N"/>
    <property type="match status" value="2"/>
</dbReference>
<dbReference type="PANTHER" id="PTHR15298:SF1">
    <property type="entry name" value="GLYCINE N-ACYLTRANSFERASE-LIKE PROTEIN"/>
    <property type="match status" value="1"/>
</dbReference>
<dbReference type="EC" id="2.3.1.-" evidence="1"/>
<dbReference type="InterPro" id="IPR010313">
    <property type="entry name" value="Glycine_N-acyltransferase"/>
</dbReference>
<evidence type="ECO:0000313" key="4">
    <source>
        <dbReference type="Proteomes" id="UP000586704"/>
    </source>
</evidence>
<protein>
    <recommendedName>
        <fullName evidence="1">Glycine N-acyltransferase-like protein</fullName>
        <ecNumber evidence="1">2.3.1.-</ecNumber>
    </recommendedName>
</protein>
<dbReference type="Gene3D" id="3.40.630.30">
    <property type="match status" value="1"/>
</dbReference>
<keyword evidence="1" id="KW-0808">Transferase</keyword>
<keyword evidence="1" id="KW-0012">Acyltransferase</keyword>
<dbReference type="Proteomes" id="UP000586704">
    <property type="component" value="Unassembled WGS sequence"/>
</dbReference>
<sequence>PLCPQVYGAVMNINRGNPGDYEVVLDSWPDFGALLTRRRGEVVPGEVARGMGWWAWLDPGVRVTSLSLAHVDLLNETWRYGGNPRSREYLRELLERFPNLCLEDATGTPLCWVLTDQFGTGTHGYTVPAHRRKGYMFTALALAARREHARGFPTFG</sequence>